<dbReference type="InterPro" id="IPR054310">
    <property type="entry name" value="CT0912-like_C"/>
</dbReference>
<sequence length="316" mass="35135">MSLAVIDVGFAPSSPSTWTLPNDFELPQSIILEFPVTPTAREPLLTAITQNPATDCPGLIRLTIKELTGLSTMVKNLPVAYKGVLGAAYVKAAETRTQPWHWVLLARFKPNAGSHAGDQFHEWFHTVIQPILSKGHPDAPETWMYIGRFATIAAGDRQRVYTTAEDLARFVQEPPLDNHQVTVLNHVLVRERERSPFNHSVTNLLTTAQITFQPTDDPSGLGQPGASDNTYYRKPLSTEILMGLDSTHQRIPYLMHGIWESLWDHENSHVDTRFRQAAGQLAPYIVGGPEEPFYRTILEWAPGHAPAVIHAGTSSH</sequence>
<dbReference type="Pfam" id="PF22087">
    <property type="entry name" value="CT0912-like_C"/>
    <property type="match status" value="1"/>
</dbReference>
<feature type="domain" description="CT0912-like C-terminal" evidence="2">
    <location>
        <begin position="152"/>
        <end position="297"/>
    </location>
</feature>
<organism evidence="3 4">
    <name type="scientific">Sulfobacillus acidophilus (strain ATCC 700253 / DSM 10332 / NAL)</name>
    <dbReference type="NCBI Taxonomy" id="679936"/>
    <lineage>
        <taxon>Bacteria</taxon>
        <taxon>Bacillati</taxon>
        <taxon>Bacillota</taxon>
        <taxon>Clostridia</taxon>
        <taxon>Eubacteriales</taxon>
        <taxon>Clostridiales Family XVII. Incertae Sedis</taxon>
        <taxon>Sulfobacillus</taxon>
    </lineage>
</organism>
<dbReference type="STRING" id="679936.Sulac_3414"/>
<dbReference type="Pfam" id="PF21931">
    <property type="entry name" value="ABM-like"/>
    <property type="match status" value="1"/>
</dbReference>
<gene>
    <name evidence="3" type="ordered locus">Sulac_3414</name>
</gene>
<dbReference type="EMBL" id="CP003179">
    <property type="protein sequence ID" value="AEW06856.1"/>
    <property type="molecule type" value="Genomic_DNA"/>
</dbReference>
<dbReference type="InterPro" id="IPR054123">
    <property type="entry name" value="CT0912-like_N"/>
</dbReference>
<dbReference type="AlphaFoldDB" id="G8TTU7"/>
<reference evidence="3 4" key="2">
    <citation type="journal article" date="2012" name="Stand. Genomic Sci.">
        <title>Complete genome sequence of the moderately thermophilic mineral-sulfide-oxidizing firmicute Sulfobacillus acidophilus type strain (NAL(T)).</title>
        <authorList>
            <person name="Anderson I."/>
            <person name="Chertkov O."/>
            <person name="Chen A."/>
            <person name="Saunders E."/>
            <person name="Lapidus A."/>
            <person name="Nolan M."/>
            <person name="Lucas S."/>
            <person name="Hammon N."/>
            <person name="Deshpande S."/>
            <person name="Cheng J.F."/>
            <person name="Han C."/>
            <person name="Tapia R."/>
            <person name="Goodwin L.A."/>
            <person name="Pitluck S."/>
            <person name="Liolios K."/>
            <person name="Pagani I."/>
            <person name="Ivanova N."/>
            <person name="Mikhailova N."/>
            <person name="Pati A."/>
            <person name="Palaniappan K."/>
            <person name="Land M."/>
            <person name="Pan C."/>
            <person name="Rohde M."/>
            <person name="Pukall R."/>
            <person name="Goker M."/>
            <person name="Detter J.C."/>
            <person name="Woyke T."/>
            <person name="Bristow J."/>
            <person name="Eisen J.A."/>
            <person name="Markowitz V."/>
            <person name="Hugenholtz P."/>
            <person name="Kyrpides N.C."/>
            <person name="Klenk H.P."/>
            <person name="Mavromatis K."/>
        </authorList>
    </citation>
    <scope>NUCLEOTIDE SEQUENCE [LARGE SCALE GENOMIC DNA]</scope>
    <source>
        <strain evidence="4">ATCC 700253 / DSM 10332 / NAL</strain>
    </source>
</reference>
<dbReference type="KEGG" id="sap:Sulac_3414"/>
<dbReference type="HOGENOM" id="CLU_868569_0_0_9"/>
<name>G8TTU7_SULAD</name>
<dbReference type="PATRIC" id="fig|679936.5.peg.3536"/>
<keyword evidence="4" id="KW-1185">Reference proteome</keyword>
<evidence type="ECO:0000259" key="2">
    <source>
        <dbReference type="Pfam" id="PF22087"/>
    </source>
</evidence>
<evidence type="ECO:0000259" key="1">
    <source>
        <dbReference type="Pfam" id="PF21931"/>
    </source>
</evidence>
<reference evidence="4" key="1">
    <citation type="submission" date="2011-12" db="EMBL/GenBank/DDBJ databases">
        <title>The complete genome of chromosome of Sulfobacillus acidophilus DSM 10332.</title>
        <authorList>
            <person name="Lucas S."/>
            <person name="Han J."/>
            <person name="Lapidus A."/>
            <person name="Bruce D."/>
            <person name="Goodwin L."/>
            <person name="Pitluck S."/>
            <person name="Peters L."/>
            <person name="Kyrpides N."/>
            <person name="Mavromatis K."/>
            <person name="Ivanova N."/>
            <person name="Mikhailova N."/>
            <person name="Chertkov O."/>
            <person name="Saunders E."/>
            <person name="Detter J.C."/>
            <person name="Tapia R."/>
            <person name="Han C."/>
            <person name="Land M."/>
            <person name="Hauser L."/>
            <person name="Markowitz V."/>
            <person name="Cheng J.-F."/>
            <person name="Hugenholtz P."/>
            <person name="Woyke T."/>
            <person name="Wu D."/>
            <person name="Pukall R."/>
            <person name="Gehrich-Schroeter G."/>
            <person name="Schneider S."/>
            <person name="Klenk H.-P."/>
            <person name="Eisen J.A."/>
        </authorList>
    </citation>
    <scope>NUCLEOTIDE SEQUENCE [LARGE SCALE GENOMIC DNA]</scope>
    <source>
        <strain evidence="4">ATCC 700253 / DSM 10332 / NAL</strain>
    </source>
</reference>
<feature type="domain" description="CT0912-like N-terminal" evidence="1">
    <location>
        <begin position="32"/>
        <end position="109"/>
    </location>
</feature>
<dbReference type="Proteomes" id="UP000005439">
    <property type="component" value="Chromosome"/>
</dbReference>
<proteinExistence type="predicted"/>
<evidence type="ECO:0000313" key="3">
    <source>
        <dbReference type="EMBL" id="AEW06856.1"/>
    </source>
</evidence>
<accession>G8TTU7</accession>
<evidence type="ECO:0000313" key="4">
    <source>
        <dbReference type="Proteomes" id="UP000005439"/>
    </source>
</evidence>
<protein>
    <submittedName>
        <fullName evidence="3">Uncharacterized protein</fullName>
    </submittedName>
</protein>